<reference evidence="2 3" key="1">
    <citation type="submission" date="2018-12" db="EMBL/GenBank/DDBJ databases">
        <authorList>
            <consortium name="Pathogen Informatics"/>
        </authorList>
    </citation>
    <scope>NUCLEOTIDE SEQUENCE [LARGE SCALE GENOMIC DNA]</scope>
    <source>
        <strain evidence="2 3">NCTC10485</strain>
    </source>
</reference>
<evidence type="ECO:0000313" key="3">
    <source>
        <dbReference type="Proteomes" id="UP000282551"/>
    </source>
</evidence>
<dbReference type="Gene3D" id="3.40.33.10">
    <property type="entry name" value="CAP"/>
    <property type="match status" value="1"/>
</dbReference>
<proteinExistence type="predicted"/>
<dbReference type="PANTHER" id="PTHR31157">
    <property type="entry name" value="SCP DOMAIN-CONTAINING PROTEIN"/>
    <property type="match status" value="1"/>
</dbReference>
<dbReference type="CDD" id="cd05379">
    <property type="entry name" value="CAP_bacterial"/>
    <property type="match status" value="1"/>
</dbReference>
<protein>
    <submittedName>
        <fullName evidence="2">Conserved protein of uncharacterized function, possible outer membrane protein</fullName>
    </submittedName>
</protein>
<feature type="signal peptide" evidence="1">
    <location>
        <begin position="1"/>
        <end position="36"/>
    </location>
</feature>
<dbReference type="InterPro" id="IPR035940">
    <property type="entry name" value="CAP_sf"/>
</dbReference>
<dbReference type="Proteomes" id="UP000282551">
    <property type="component" value="Chromosome"/>
</dbReference>
<keyword evidence="3" id="KW-1185">Reference proteome</keyword>
<dbReference type="AlphaFoldDB" id="A0A3S4VAJ3"/>
<keyword evidence="1" id="KW-0732">Signal</keyword>
<name>A0A3S4VAJ3_MYCCI</name>
<accession>A0A3S4VAJ3</accession>
<dbReference type="EMBL" id="LR134355">
    <property type="protein sequence ID" value="VEG47391.1"/>
    <property type="molecule type" value="Genomic_DNA"/>
</dbReference>
<evidence type="ECO:0000256" key="1">
    <source>
        <dbReference type="SAM" id="SignalP"/>
    </source>
</evidence>
<evidence type="ECO:0000313" key="2">
    <source>
        <dbReference type="EMBL" id="VEG47391.1"/>
    </source>
</evidence>
<organism evidence="2 3">
    <name type="scientific">Mycolicibacterium chitae</name>
    <name type="common">Mycobacterium chitae</name>
    <dbReference type="NCBI Taxonomy" id="1792"/>
    <lineage>
        <taxon>Bacteria</taxon>
        <taxon>Bacillati</taxon>
        <taxon>Actinomycetota</taxon>
        <taxon>Actinomycetes</taxon>
        <taxon>Mycobacteriales</taxon>
        <taxon>Mycobacteriaceae</taxon>
        <taxon>Mycolicibacterium</taxon>
    </lineage>
</organism>
<feature type="chain" id="PRO_5039363418" evidence="1">
    <location>
        <begin position="37"/>
        <end position="194"/>
    </location>
</feature>
<gene>
    <name evidence="2" type="ORF">NCTC10485_01669</name>
</gene>
<sequence length="194" mass="20705">MDAVGLTFKIGQMRRTTRTAPIMFAVTALSAVTVLAAPTAAADNKRLNNSIVANVHTMMMKNGCADDYDIEPMVRVNPKLRLAAEWHANDVLNNRALDGDIGSDGSTVADRARAAGYEGEVAETVAINPALAINAVEIMNQWFYRPDYHATMSDCGNTDIGVWSVNSLDRSVLVAVYGHGDAAGPAPVGPRQFG</sequence>
<dbReference type="PANTHER" id="PTHR31157:SF1">
    <property type="entry name" value="SCP DOMAIN-CONTAINING PROTEIN"/>
    <property type="match status" value="1"/>
</dbReference>